<sequence>MSLLPFVLGEWPYRRQHTCWPSRLLDQDFGLALTPDDLLTVVATPSLSEDYFRPWRQLAAAARDVGSSIKADKDKFQVNLDVQHFAPDEISVKTAEGYIVVEGKHEEKKDEHGFISRQFVRRYALPEGTQADTVESKLSSDGVLTITAPRKAPEAIKGERKVPIAQTGPVRKQIKDQTGGIEENKNQMFLTPLLNLHLRPAVSLWIKQSRNLRPTIKIGKEKFQITIDVHQFKKDEIRVKARPEYVIIEGKQERNTKQGYIIRQFVRKFKLPEGCSPKDMQSKLSPDGILTITAARKICDTSMPCETVIPITFYGPEKVGEESIIPVEEKDKNPCSKYMPAEIKDKSPPDKTKK</sequence>
<proteinExistence type="predicted"/>
<dbReference type="Proteomes" id="UP000824533">
    <property type="component" value="Linkage Group LG25"/>
</dbReference>
<evidence type="ECO:0000313" key="1">
    <source>
        <dbReference type="EMBL" id="KAJ0171120.1"/>
    </source>
</evidence>
<keyword evidence="2" id="KW-1185">Reference proteome</keyword>
<gene>
    <name evidence="1" type="ORF">K1T71_013319</name>
</gene>
<comment type="caution">
    <text evidence="1">The sequence shown here is derived from an EMBL/GenBank/DDBJ whole genome shotgun (WGS) entry which is preliminary data.</text>
</comment>
<evidence type="ECO:0000313" key="2">
    <source>
        <dbReference type="Proteomes" id="UP000824533"/>
    </source>
</evidence>
<reference evidence="1 2" key="1">
    <citation type="journal article" date="2021" name="Front. Genet.">
        <title>Chromosome-Level Genome Assembly Reveals Significant Gene Expansion in the Toll and IMD Signaling Pathways of Dendrolimus kikuchii.</title>
        <authorList>
            <person name="Zhou J."/>
            <person name="Wu P."/>
            <person name="Xiong Z."/>
            <person name="Liu N."/>
            <person name="Zhao N."/>
            <person name="Ji M."/>
            <person name="Qiu Y."/>
            <person name="Yang B."/>
        </authorList>
    </citation>
    <scope>NUCLEOTIDE SEQUENCE [LARGE SCALE GENOMIC DNA]</scope>
    <source>
        <strain evidence="1">Ann1</strain>
    </source>
</reference>
<dbReference type="EMBL" id="CM034411">
    <property type="protein sequence ID" value="KAJ0171120.1"/>
    <property type="molecule type" value="Genomic_DNA"/>
</dbReference>
<organism evidence="1 2">
    <name type="scientific">Dendrolimus kikuchii</name>
    <dbReference type="NCBI Taxonomy" id="765133"/>
    <lineage>
        <taxon>Eukaryota</taxon>
        <taxon>Metazoa</taxon>
        <taxon>Ecdysozoa</taxon>
        <taxon>Arthropoda</taxon>
        <taxon>Hexapoda</taxon>
        <taxon>Insecta</taxon>
        <taxon>Pterygota</taxon>
        <taxon>Neoptera</taxon>
        <taxon>Endopterygota</taxon>
        <taxon>Lepidoptera</taxon>
        <taxon>Glossata</taxon>
        <taxon>Ditrysia</taxon>
        <taxon>Bombycoidea</taxon>
        <taxon>Lasiocampidae</taxon>
        <taxon>Dendrolimus</taxon>
    </lineage>
</organism>
<protein>
    <submittedName>
        <fullName evidence="1">Uncharacterized protein</fullName>
    </submittedName>
</protein>
<name>A0ACC1CHR2_9NEOP</name>
<accession>A0ACC1CHR2</accession>